<dbReference type="PANTHER" id="PTHR30055">
    <property type="entry name" value="HTH-TYPE TRANSCRIPTIONAL REGULATOR RUTR"/>
    <property type="match status" value="1"/>
</dbReference>
<comment type="caution">
    <text evidence="6">The sequence shown here is derived from an EMBL/GenBank/DDBJ whole genome shotgun (WGS) entry which is preliminary data.</text>
</comment>
<evidence type="ECO:0000256" key="2">
    <source>
        <dbReference type="ARBA" id="ARBA00023125"/>
    </source>
</evidence>
<dbReference type="EMBL" id="JAAXOO010000007">
    <property type="protein sequence ID" value="NKY36811.1"/>
    <property type="molecule type" value="Genomic_DNA"/>
</dbReference>
<dbReference type="InterPro" id="IPR001647">
    <property type="entry name" value="HTH_TetR"/>
</dbReference>
<keyword evidence="7" id="KW-1185">Reference proteome</keyword>
<accession>A0A846XKI6</accession>
<dbReference type="PRINTS" id="PR00455">
    <property type="entry name" value="HTHTETR"/>
</dbReference>
<name>A0A846XKI6_9NOCA</name>
<keyword evidence="3" id="KW-0804">Transcription</keyword>
<evidence type="ECO:0000256" key="1">
    <source>
        <dbReference type="ARBA" id="ARBA00023015"/>
    </source>
</evidence>
<dbReference type="GO" id="GO:0003700">
    <property type="term" value="F:DNA-binding transcription factor activity"/>
    <property type="evidence" value="ECO:0007669"/>
    <property type="project" value="TreeGrafter"/>
</dbReference>
<evidence type="ECO:0000259" key="5">
    <source>
        <dbReference type="PROSITE" id="PS50977"/>
    </source>
</evidence>
<evidence type="ECO:0000256" key="3">
    <source>
        <dbReference type="ARBA" id="ARBA00023163"/>
    </source>
</evidence>
<dbReference type="RefSeq" id="WP_068039642.1">
    <property type="nucleotide sequence ID" value="NZ_JAAXOO010000007.1"/>
</dbReference>
<dbReference type="InterPro" id="IPR009057">
    <property type="entry name" value="Homeodomain-like_sf"/>
</dbReference>
<evidence type="ECO:0000313" key="7">
    <source>
        <dbReference type="Proteomes" id="UP000565715"/>
    </source>
</evidence>
<evidence type="ECO:0000313" key="6">
    <source>
        <dbReference type="EMBL" id="NKY36811.1"/>
    </source>
</evidence>
<organism evidence="6 7">
    <name type="scientific">Nocardia speluncae</name>
    <dbReference type="NCBI Taxonomy" id="419477"/>
    <lineage>
        <taxon>Bacteria</taxon>
        <taxon>Bacillati</taxon>
        <taxon>Actinomycetota</taxon>
        <taxon>Actinomycetes</taxon>
        <taxon>Mycobacteriales</taxon>
        <taxon>Nocardiaceae</taxon>
        <taxon>Nocardia</taxon>
    </lineage>
</organism>
<keyword evidence="2 4" id="KW-0238">DNA-binding</keyword>
<dbReference type="GO" id="GO:0000976">
    <property type="term" value="F:transcription cis-regulatory region binding"/>
    <property type="evidence" value="ECO:0007669"/>
    <property type="project" value="TreeGrafter"/>
</dbReference>
<feature type="domain" description="HTH tetR-type" evidence="5">
    <location>
        <begin position="16"/>
        <end position="76"/>
    </location>
</feature>
<dbReference type="InterPro" id="IPR050109">
    <property type="entry name" value="HTH-type_TetR-like_transc_reg"/>
</dbReference>
<dbReference type="SUPFAM" id="SSF46689">
    <property type="entry name" value="Homeodomain-like"/>
    <property type="match status" value="1"/>
</dbReference>
<dbReference type="Gene3D" id="1.10.357.10">
    <property type="entry name" value="Tetracycline Repressor, domain 2"/>
    <property type="match status" value="1"/>
</dbReference>
<keyword evidence="1" id="KW-0805">Transcription regulation</keyword>
<dbReference type="AlphaFoldDB" id="A0A846XKI6"/>
<dbReference type="PANTHER" id="PTHR30055:SF238">
    <property type="entry name" value="MYCOFACTOCIN BIOSYNTHESIS TRANSCRIPTIONAL REGULATOR MFTR-RELATED"/>
    <property type="match status" value="1"/>
</dbReference>
<dbReference type="Proteomes" id="UP000565715">
    <property type="component" value="Unassembled WGS sequence"/>
</dbReference>
<dbReference type="Pfam" id="PF00440">
    <property type="entry name" value="TetR_N"/>
    <property type="match status" value="1"/>
</dbReference>
<dbReference type="PROSITE" id="PS50977">
    <property type="entry name" value="HTH_TETR_2"/>
    <property type="match status" value="1"/>
</dbReference>
<protein>
    <submittedName>
        <fullName evidence="6">TetR family transcriptional regulator</fullName>
    </submittedName>
</protein>
<feature type="DNA-binding region" description="H-T-H motif" evidence="4">
    <location>
        <begin position="39"/>
        <end position="58"/>
    </location>
</feature>
<sequence length="205" mass="22591">MLSATPPLDLRARRRNATRIEIREAALALFERHGVDHTTSEEIARAAGISQRTFFRYFATKEECVLFDSFGFDEAVHSCLETADMQSLSLTDLETAIGRVMEDIRNDEQSEVAATALRIQKLVSADAALSRAALAHYADNTKRSMALIEGRGQAGNRSRVRTIVQIAQVSVQLAFEEWVEACGPNGGDSDLASIYQAVCARIRTL</sequence>
<reference evidence="6 7" key="1">
    <citation type="submission" date="2020-04" db="EMBL/GenBank/DDBJ databases">
        <title>MicrobeNet Type strains.</title>
        <authorList>
            <person name="Nicholson A.C."/>
        </authorList>
    </citation>
    <scope>NUCLEOTIDE SEQUENCE [LARGE SCALE GENOMIC DNA]</scope>
    <source>
        <strain evidence="6 7">DSM 45078</strain>
    </source>
</reference>
<gene>
    <name evidence="6" type="ORF">HGA13_27625</name>
</gene>
<proteinExistence type="predicted"/>
<evidence type="ECO:0000256" key="4">
    <source>
        <dbReference type="PROSITE-ProRule" id="PRU00335"/>
    </source>
</evidence>